<protein>
    <submittedName>
        <fullName evidence="3">PP2C-family Ser/Thr protein phosphatase</fullName>
    </submittedName>
    <submittedName>
        <fullName evidence="2">Serine/threonine phosphatase</fullName>
        <ecNumber evidence="2 3">3.1.3.16</ecNumber>
    </submittedName>
</protein>
<dbReference type="PANTHER" id="PTHR47992">
    <property type="entry name" value="PROTEIN PHOSPHATASE"/>
    <property type="match status" value="1"/>
</dbReference>
<dbReference type="CDD" id="cd00143">
    <property type="entry name" value="PP2Cc"/>
    <property type="match status" value="1"/>
</dbReference>
<dbReference type="InterPro" id="IPR015655">
    <property type="entry name" value="PP2C"/>
</dbReference>
<dbReference type="InterPro" id="IPR036457">
    <property type="entry name" value="PPM-type-like_dom_sf"/>
</dbReference>
<reference evidence="3 4" key="2">
    <citation type="journal article" date="2010" name="Proc. Natl. Acad. Sci. U.S.A.">
        <title>A Nitrospira metagenome illuminates the physiology and evolution of globally important nitrite-oxidizing bacteria.</title>
        <authorList>
            <person name="Lucker S."/>
            <person name="Wagner M."/>
            <person name="Maixner F."/>
            <person name="Pelletier E."/>
            <person name="Koch H."/>
            <person name="Vacherie B."/>
            <person name="Rattei T."/>
            <person name="Sinninghe Damste J."/>
            <person name="Spieck E."/>
            <person name="Le Paslier D."/>
            <person name="Daims H."/>
        </authorList>
    </citation>
    <scope>NUCLEOTIDE SEQUENCE [LARGE SCALE GENOMIC DNA]</scope>
</reference>
<dbReference type="OrthoDB" id="9801841at2"/>
<dbReference type="EMBL" id="FP929003">
    <property type="protein sequence ID" value="CBK41269.1"/>
    <property type="molecule type" value="Genomic_DNA"/>
</dbReference>
<dbReference type="SMART" id="SM00331">
    <property type="entry name" value="PP2C_SIG"/>
    <property type="match status" value="1"/>
</dbReference>
<dbReference type="Pfam" id="PF13672">
    <property type="entry name" value="PP2C_2"/>
    <property type="match status" value="1"/>
</dbReference>
<keyword evidence="4" id="KW-1185">Reference proteome</keyword>
<dbReference type="EMBL" id="EU559167">
    <property type="protein sequence ID" value="ACE75674.1"/>
    <property type="molecule type" value="Genomic_DNA"/>
</dbReference>
<dbReference type="SMART" id="SM00332">
    <property type="entry name" value="PP2Cc"/>
    <property type="match status" value="1"/>
</dbReference>
<dbReference type="HOGENOM" id="CLU_034545_4_1_0"/>
<dbReference type="PROSITE" id="PS51746">
    <property type="entry name" value="PPM_2"/>
    <property type="match status" value="1"/>
</dbReference>
<name>B3U4V7_9BACT</name>
<dbReference type="InterPro" id="IPR001932">
    <property type="entry name" value="PPM-type_phosphatase-like_dom"/>
</dbReference>
<evidence type="ECO:0000259" key="1">
    <source>
        <dbReference type="PROSITE" id="PS51746"/>
    </source>
</evidence>
<keyword evidence="2" id="KW-0378">Hydrolase</keyword>
<evidence type="ECO:0000313" key="4">
    <source>
        <dbReference type="Proteomes" id="UP000001660"/>
    </source>
</evidence>
<dbReference type="Proteomes" id="UP000001660">
    <property type="component" value="Chromosome"/>
</dbReference>
<evidence type="ECO:0000313" key="2">
    <source>
        <dbReference type="EMBL" id="ACE75674.1"/>
    </source>
</evidence>
<dbReference type="AlphaFoldDB" id="B3U4V7"/>
<gene>
    <name evidence="2" type="primary">pph1</name>
    <name evidence="3" type="ORF">NIDE1529</name>
</gene>
<evidence type="ECO:0000313" key="3">
    <source>
        <dbReference type="EMBL" id="CBK41269.1"/>
    </source>
</evidence>
<dbReference type="Gene3D" id="3.60.40.10">
    <property type="entry name" value="PPM-type phosphatase domain"/>
    <property type="match status" value="1"/>
</dbReference>
<dbReference type="STRING" id="330214.NIDE1529"/>
<dbReference type="NCBIfam" id="NF033484">
    <property type="entry name" value="Stp1_PP2C_phos"/>
    <property type="match status" value="1"/>
</dbReference>
<reference evidence="3" key="3">
    <citation type="submission" date="2010-03" db="EMBL/GenBank/DDBJ databases">
        <authorList>
            <person name="Genoscope - CEA"/>
        </authorList>
    </citation>
    <scope>NUCLEOTIDE SEQUENCE</scope>
</reference>
<feature type="domain" description="PPM-type phosphatase" evidence="1">
    <location>
        <begin position="7"/>
        <end position="254"/>
    </location>
</feature>
<dbReference type="KEGG" id="nde:NIDE1529"/>
<dbReference type="SUPFAM" id="SSF81606">
    <property type="entry name" value="PP2C-like"/>
    <property type="match status" value="1"/>
</dbReference>
<accession>B3U4V7</accession>
<proteinExistence type="predicted"/>
<sequence>MHSLHVTHGATSDVGLTRTHNEDRFHADPSAGLFVVCDGMGGHRAGEVASSRVIDIIPRHLAEAEADPSLPLTGAVRPEFSSATNRLASAVRLANHQVHQEAARHAEYTGMGTTVVAAWLVGPILSIAHVGDSRLYLIRGHALQLLTADHSLVQEQVQSGLLTAHDATRAPHKHVLTRAVGVHPLVDVELGELPVLDGDMVLLCSDGLTAGVSSDTILRAVQESSDPQAVSDRLIALSNAAGGTDNTTVIVARFRQRKPGMWHRMCAQLFTAPTTESS</sequence>
<dbReference type="eggNOG" id="COG0631">
    <property type="taxonomic scope" value="Bacteria"/>
</dbReference>
<reference evidence="2" key="1">
    <citation type="journal article" date="2008" name="Environ. Microbiol.">
        <title>Environmental genomics reveals a functional chlorite dismutase in the nitrite-oxidizing bacterium 'Candidatus Nitrospira defluvii'.</title>
        <authorList>
            <person name="Maixner F."/>
            <person name="Wagner M."/>
            <person name="Lucker S."/>
            <person name="Pelletier E."/>
            <person name="Schmitz-Esser S."/>
            <person name="Hace K."/>
            <person name="Spieck E."/>
            <person name="Konrat R."/>
            <person name="Le Paslier D."/>
            <person name="Daims H."/>
        </authorList>
    </citation>
    <scope>NUCLEOTIDE SEQUENCE</scope>
</reference>
<dbReference type="GO" id="GO:0004722">
    <property type="term" value="F:protein serine/threonine phosphatase activity"/>
    <property type="evidence" value="ECO:0007669"/>
    <property type="project" value="UniProtKB-EC"/>
</dbReference>
<organism evidence="2">
    <name type="scientific">Nitrospira defluvii</name>
    <dbReference type="NCBI Taxonomy" id="330214"/>
    <lineage>
        <taxon>Bacteria</taxon>
        <taxon>Pseudomonadati</taxon>
        <taxon>Nitrospirota</taxon>
        <taxon>Nitrospiria</taxon>
        <taxon>Nitrospirales</taxon>
        <taxon>Nitrospiraceae</taxon>
        <taxon>Nitrospira</taxon>
    </lineage>
</organism>
<dbReference type="EC" id="3.1.3.16" evidence="2 3"/>